<keyword evidence="7" id="KW-1185">Reference proteome</keyword>
<dbReference type="InterPro" id="IPR020821">
    <property type="entry name" value="ENPP1-3/EXOG-like_nuc-like"/>
</dbReference>
<dbReference type="GO" id="GO:0016787">
    <property type="term" value="F:hydrolase activity"/>
    <property type="evidence" value="ECO:0007669"/>
    <property type="project" value="InterPro"/>
</dbReference>
<dbReference type="Proteomes" id="UP000321154">
    <property type="component" value="Unassembled WGS sequence"/>
</dbReference>
<evidence type="ECO:0000259" key="3">
    <source>
        <dbReference type="SMART" id="SM00477"/>
    </source>
</evidence>
<evidence type="ECO:0000313" key="8">
    <source>
        <dbReference type="Proteomes" id="UP000522688"/>
    </source>
</evidence>
<dbReference type="Gene3D" id="3.40.570.10">
    <property type="entry name" value="Extracellular Endonuclease, subunit A"/>
    <property type="match status" value="1"/>
</dbReference>
<dbReference type="GO" id="GO:0004519">
    <property type="term" value="F:endonuclease activity"/>
    <property type="evidence" value="ECO:0007669"/>
    <property type="project" value="UniProtKB-KW"/>
</dbReference>
<dbReference type="PANTHER" id="PTHR13966">
    <property type="entry name" value="ENDONUCLEASE RELATED"/>
    <property type="match status" value="1"/>
</dbReference>
<feature type="domain" description="DNA/RNA non-specific endonuclease/pyrophosphatase/phosphodiesterase" evidence="4">
    <location>
        <begin position="39"/>
        <end position="260"/>
    </location>
</feature>
<keyword evidence="6" id="KW-0378">Hydrolase</keyword>
<evidence type="ECO:0000256" key="1">
    <source>
        <dbReference type="PIRSR" id="PIRSR640255-1"/>
    </source>
</evidence>
<dbReference type="Pfam" id="PF01223">
    <property type="entry name" value="Endonuclease_NS"/>
    <property type="match status" value="1"/>
</dbReference>
<dbReference type="GO" id="GO:0046872">
    <property type="term" value="F:metal ion binding"/>
    <property type="evidence" value="ECO:0007669"/>
    <property type="project" value="UniProtKB-KW"/>
</dbReference>
<dbReference type="InterPro" id="IPR044929">
    <property type="entry name" value="DNA/RNA_non-sp_Endonuclease_sf"/>
</dbReference>
<reference evidence="5 7" key="1">
    <citation type="submission" date="2019-07" db="EMBL/GenBank/DDBJ databases">
        <title>Whole genome shotgun sequence of Frigoribacterium faeni NBRC 103066.</title>
        <authorList>
            <person name="Hosoyama A."/>
            <person name="Uohara A."/>
            <person name="Ohji S."/>
            <person name="Ichikawa N."/>
        </authorList>
    </citation>
    <scope>NUCLEOTIDE SEQUENCE [LARGE SCALE GENOMIC DNA]</scope>
    <source>
        <strain evidence="5 7">NBRC 103066</strain>
    </source>
</reference>
<dbReference type="SMART" id="SM00892">
    <property type="entry name" value="Endonuclease_NS"/>
    <property type="match status" value="1"/>
</dbReference>
<feature type="binding site" evidence="2">
    <location>
        <position position="137"/>
    </location>
    <ligand>
        <name>Mg(2+)</name>
        <dbReference type="ChEBI" id="CHEBI:18420"/>
        <note>catalytic</note>
    </ligand>
</feature>
<dbReference type="EMBL" id="JACGWW010000001">
    <property type="protein sequence ID" value="MBA8812061.1"/>
    <property type="molecule type" value="Genomic_DNA"/>
</dbReference>
<dbReference type="Proteomes" id="UP000522688">
    <property type="component" value="Unassembled WGS sequence"/>
</dbReference>
<evidence type="ECO:0000313" key="5">
    <source>
        <dbReference type="EMBL" id="GEK84213.1"/>
    </source>
</evidence>
<dbReference type="InterPro" id="IPR044925">
    <property type="entry name" value="His-Me_finger_sf"/>
</dbReference>
<organism evidence="6 8">
    <name type="scientific">Frigoribacterium faeni</name>
    <dbReference type="NCBI Taxonomy" id="145483"/>
    <lineage>
        <taxon>Bacteria</taxon>
        <taxon>Bacillati</taxon>
        <taxon>Actinomycetota</taxon>
        <taxon>Actinomycetes</taxon>
        <taxon>Micrococcales</taxon>
        <taxon>Microbacteriaceae</taxon>
        <taxon>Frigoribacterium</taxon>
    </lineage>
</organism>
<protein>
    <submittedName>
        <fullName evidence="6">Endonuclease G</fullName>
    </submittedName>
</protein>
<keyword evidence="6" id="KW-0540">Nuclease</keyword>
<feature type="domain" description="ENPP1-3/EXOG-like endonuclease/phosphodiesterase" evidence="3">
    <location>
        <begin position="40"/>
        <end position="260"/>
    </location>
</feature>
<accession>A0A7W3JFT9</accession>
<comment type="caution">
    <text evidence="6">The sequence shown here is derived from an EMBL/GenBank/DDBJ whole genome shotgun (WGS) entry which is preliminary data.</text>
</comment>
<gene>
    <name evidence="6" type="ORF">FB463_000285</name>
    <name evidence="5" type="ORF">FFA01_25220</name>
</gene>
<dbReference type="PANTHER" id="PTHR13966:SF5">
    <property type="entry name" value="ENDONUCLEASE G, MITOCHONDRIAL"/>
    <property type="match status" value="1"/>
</dbReference>
<keyword evidence="6" id="KW-0255">Endonuclease</keyword>
<evidence type="ECO:0000256" key="2">
    <source>
        <dbReference type="PIRSR" id="PIRSR640255-2"/>
    </source>
</evidence>
<dbReference type="CDD" id="cd00091">
    <property type="entry name" value="NUC"/>
    <property type="match status" value="1"/>
</dbReference>
<evidence type="ECO:0000313" key="6">
    <source>
        <dbReference type="EMBL" id="MBA8812061.1"/>
    </source>
</evidence>
<dbReference type="GO" id="GO:0003676">
    <property type="term" value="F:nucleic acid binding"/>
    <property type="evidence" value="ECO:0007669"/>
    <property type="project" value="InterPro"/>
</dbReference>
<feature type="active site" description="Proton acceptor" evidence="1">
    <location>
        <position position="101"/>
    </location>
</feature>
<dbReference type="SUPFAM" id="SSF54060">
    <property type="entry name" value="His-Me finger endonucleases"/>
    <property type="match status" value="1"/>
</dbReference>
<keyword evidence="2" id="KW-0479">Metal-binding</keyword>
<sequence length="289" mass="31480">MSQADNRPAGAPAAGYDPDFLAARVPLPGTGGRRVRELPYEHFTVLLDPARRLAALTAVNIDGSSLVDLARGDDWHYDERVPEAEQCGPEVYARNDLDRGHLVRRRDPVWGPDADAARANLDTFSFTNAAPQAAGFNQSDELWLGLEDHVLAYAEAWRQRISVLTAPVLSPDDAPYRGIRIPRSFVKIAAWATPGGALRTAGFVLDQSSELDGVELEAAFARAHEAGDPPPLGPFRTYQVPVRDIARLTGLELAQLAEADSLQTVPTVEQPDGLRDGWVPLTDVDQLTF</sequence>
<dbReference type="RefSeq" id="WP_146856547.1">
    <property type="nucleotide sequence ID" value="NZ_BAAAHR010000002.1"/>
</dbReference>
<proteinExistence type="predicted"/>
<dbReference type="InterPro" id="IPR001604">
    <property type="entry name" value="Endo_G_ENPP1-like_dom"/>
</dbReference>
<dbReference type="EMBL" id="BJUV01000030">
    <property type="protein sequence ID" value="GEK84213.1"/>
    <property type="molecule type" value="Genomic_DNA"/>
</dbReference>
<dbReference type="InterPro" id="IPR040255">
    <property type="entry name" value="Non-specific_endonuclease"/>
</dbReference>
<dbReference type="OrthoDB" id="104542at2"/>
<dbReference type="AlphaFoldDB" id="A0A7W3JFT9"/>
<dbReference type="SMART" id="SM00477">
    <property type="entry name" value="NUC"/>
    <property type="match status" value="1"/>
</dbReference>
<evidence type="ECO:0000313" key="7">
    <source>
        <dbReference type="Proteomes" id="UP000321154"/>
    </source>
</evidence>
<evidence type="ECO:0000259" key="4">
    <source>
        <dbReference type="SMART" id="SM00892"/>
    </source>
</evidence>
<reference evidence="6 8" key="2">
    <citation type="submission" date="2020-07" db="EMBL/GenBank/DDBJ databases">
        <title>Sequencing the genomes of 1000 actinobacteria strains.</title>
        <authorList>
            <person name="Klenk H.-P."/>
        </authorList>
    </citation>
    <scope>NUCLEOTIDE SEQUENCE [LARGE SCALE GENOMIC DNA]</scope>
    <source>
        <strain evidence="6 8">DSM 10309</strain>
    </source>
</reference>
<name>A0A7W3JFT9_9MICO</name>